<dbReference type="EMBL" id="PKMF04000336">
    <property type="protein sequence ID" value="KAK7837097.1"/>
    <property type="molecule type" value="Genomic_DNA"/>
</dbReference>
<sequence length="620" mass="70466">MKNLLAQADINGDGVVDNEEFKQKIWNPKWPGQTEEYYETTIEDPKQGTNEENIGFRVKNSVLFHWEVEKELWPENYSLFVIMLHKLLSFRLYSGVKNVEKELESQALIKSAAFLETALGLREMTSMTYSETGLDSIPVGYRFYPTDEELVSYYLRLKMQGDKEYEVRAIGEVNICKYEPCELPGLSVVKPVDHEWFFFCAREINRSRANRATKRGYWKSTGRDRNIRVKGTNNVIGTKKTLVFHEGRVPNGRRTSWLIHEYQPATFPPHQKAFVLCRLFKKADVRTNGAPCHDGDVSSYAASDFEGQVPGHTIPEIHEFNQVDAGLASVHQHQRQDYDIASSLQLEEYNQQEPPDLDPTLPDDFDYDVMKYLSDDNEQEEYTLEAVRQSNDSRAPDSPITIYYDGGGLCSDSDTDTAQAPHQQMHMINSGTASLSNRGQYKEKRNGVVLDDFLGLDSSPVNSAAYIPCVRSTQSQGLRSPQSIGAFSLQYQQSSHHSEVQRAAPRKFQLQSSSLKVESLEKAKDASRLSITTNLPQKERSIIESDKEQKMAQGTNADNSPKSKKVRSAGSDRKGSLIFQETSQQGHESSPPSVYFVKFLIGIILFLVFIREMLLYGNWY</sequence>
<organism evidence="9 10">
    <name type="scientific">Quercus suber</name>
    <name type="common">Cork oak</name>
    <dbReference type="NCBI Taxonomy" id="58331"/>
    <lineage>
        <taxon>Eukaryota</taxon>
        <taxon>Viridiplantae</taxon>
        <taxon>Streptophyta</taxon>
        <taxon>Embryophyta</taxon>
        <taxon>Tracheophyta</taxon>
        <taxon>Spermatophyta</taxon>
        <taxon>Magnoliopsida</taxon>
        <taxon>eudicotyledons</taxon>
        <taxon>Gunneridae</taxon>
        <taxon>Pentapetalae</taxon>
        <taxon>rosids</taxon>
        <taxon>fabids</taxon>
        <taxon>Fagales</taxon>
        <taxon>Fagaceae</taxon>
        <taxon>Quercus</taxon>
    </lineage>
</organism>
<evidence type="ECO:0000256" key="5">
    <source>
        <dbReference type="ARBA" id="ARBA00023242"/>
    </source>
</evidence>
<dbReference type="GO" id="GO:0005634">
    <property type="term" value="C:nucleus"/>
    <property type="evidence" value="ECO:0007669"/>
    <property type="project" value="UniProtKB-SubCell"/>
</dbReference>
<protein>
    <submittedName>
        <fullName evidence="9">Protein ntm1-like 9</fullName>
    </submittedName>
</protein>
<dbReference type="PANTHER" id="PTHR31989">
    <property type="entry name" value="NAC DOMAIN-CONTAINING PROTEIN 82-RELATED"/>
    <property type="match status" value="1"/>
</dbReference>
<keyword evidence="4" id="KW-0804">Transcription</keyword>
<evidence type="ECO:0000313" key="10">
    <source>
        <dbReference type="Proteomes" id="UP000237347"/>
    </source>
</evidence>
<keyword evidence="7" id="KW-0472">Membrane</keyword>
<gene>
    <name evidence="9" type="primary">NTL9_9</name>
    <name evidence="9" type="ORF">CFP56_021691</name>
</gene>
<dbReference type="PROSITE" id="PS00018">
    <property type="entry name" value="EF_HAND_1"/>
    <property type="match status" value="1"/>
</dbReference>
<evidence type="ECO:0000256" key="4">
    <source>
        <dbReference type="ARBA" id="ARBA00023163"/>
    </source>
</evidence>
<feature type="transmembrane region" description="Helical" evidence="7">
    <location>
        <begin position="593"/>
        <end position="610"/>
    </location>
</feature>
<keyword evidence="3" id="KW-0238">DNA-binding</keyword>
<comment type="caution">
    <text evidence="9">The sequence shown here is derived from an EMBL/GenBank/DDBJ whole genome shotgun (WGS) entry which is preliminary data.</text>
</comment>
<dbReference type="InterPro" id="IPR036093">
    <property type="entry name" value="NAC_dom_sf"/>
</dbReference>
<accession>A0AAW0KDJ8</accession>
<evidence type="ECO:0000256" key="7">
    <source>
        <dbReference type="SAM" id="Phobius"/>
    </source>
</evidence>
<dbReference type="Proteomes" id="UP000237347">
    <property type="component" value="Unassembled WGS sequence"/>
</dbReference>
<keyword evidence="7" id="KW-1133">Transmembrane helix</keyword>
<dbReference type="InterPro" id="IPR018247">
    <property type="entry name" value="EF_Hand_1_Ca_BS"/>
</dbReference>
<dbReference type="GO" id="GO:0003677">
    <property type="term" value="F:DNA binding"/>
    <property type="evidence" value="ECO:0007669"/>
    <property type="project" value="UniProtKB-KW"/>
</dbReference>
<keyword evidence="5" id="KW-0539">Nucleus</keyword>
<keyword evidence="7" id="KW-0812">Transmembrane</keyword>
<proteinExistence type="predicted"/>
<comment type="subcellular location">
    <subcellularLocation>
        <location evidence="1">Nucleus</location>
    </subcellularLocation>
</comment>
<dbReference type="AlphaFoldDB" id="A0AAW0KDJ8"/>
<evidence type="ECO:0000256" key="2">
    <source>
        <dbReference type="ARBA" id="ARBA00023015"/>
    </source>
</evidence>
<evidence type="ECO:0000313" key="9">
    <source>
        <dbReference type="EMBL" id="KAK7837097.1"/>
    </source>
</evidence>
<dbReference type="PROSITE" id="PS51005">
    <property type="entry name" value="NAC"/>
    <property type="match status" value="1"/>
</dbReference>
<evidence type="ECO:0000256" key="6">
    <source>
        <dbReference type="SAM" id="MobiDB-lite"/>
    </source>
</evidence>
<feature type="region of interest" description="Disordered" evidence="6">
    <location>
        <begin position="537"/>
        <end position="575"/>
    </location>
</feature>
<keyword evidence="10" id="KW-1185">Reference proteome</keyword>
<name>A0AAW0KDJ8_QUESU</name>
<evidence type="ECO:0000256" key="3">
    <source>
        <dbReference type="ARBA" id="ARBA00023125"/>
    </source>
</evidence>
<feature type="domain" description="NAC" evidence="8">
    <location>
        <begin position="137"/>
        <end position="282"/>
    </location>
</feature>
<feature type="compositionally biased region" description="Basic and acidic residues" evidence="6">
    <location>
        <begin position="537"/>
        <end position="550"/>
    </location>
</feature>
<dbReference type="InterPro" id="IPR003441">
    <property type="entry name" value="NAC-dom"/>
</dbReference>
<dbReference type="Gene3D" id="2.170.150.80">
    <property type="entry name" value="NAC domain"/>
    <property type="match status" value="1"/>
</dbReference>
<reference evidence="9 10" key="1">
    <citation type="journal article" date="2018" name="Sci. Data">
        <title>The draft genome sequence of cork oak.</title>
        <authorList>
            <person name="Ramos A.M."/>
            <person name="Usie A."/>
            <person name="Barbosa P."/>
            <person name="Barros P.M."/>
            <person name="Capote T."/>
            <person name="Chaves I."/>
            <person name="Simoes F."/>
            <person name="Abreu I."/>
            <person name="Carrasquinho I."/>
            <person name="Faro C."/>
            <person name="Guimaraes J.B."/>
            <person name="Mendonca D."/>
            <person name="Nobrega F."/>
            <person name="Rodrigues L."/>
            <person name="Saibo N.J.M."/>
            <person name="Varela M.C."/>
            <person name="Egas C."/>
            <person name="Matos J."/>
            <person name="Miguel C.M."/>
            <person name="Oliveira M.M."/>
            <person name="Ricardo C.P."/>
            <person name="Goncalves S."/>
        </authorList>
    </citation>
    <scope>NUCLEOTIDE SEQUENCE [LARGE SCALE GENOMIC DNA]</scope>
    <source>
        <strain evidence="10">cv. HL8</strain>
    </source>
</reference>
<evidence type="ECO:0000256" key="1">
    <source>
        <dbReference type="ARBA" id="ARBA00004123"/>
    </source>
</evidence>
<dbReference type="Pfam" id="PF02365">
    <property type="entry name" value="NAM"/>
    <property type="match status" value="1"/>
</dbReference>
<evidence type="ECO:0000259" key="8">
    <source>
        <dbReference type="PROSITE" id="PS51005"/>
    </source>
</evidence>
<keyword evidence="2" id="KW-0805">Transcription regulation</keyword>
<dbReference type="GO" id="GO:0006355">
    <property type="term" value="P:regulation of DNA-templated transcription"/>
    <property type="evidence" value="ECO:0007669"/>
    <property type="project" value="InterPro"/>
</dbReference>
<dbReference type="SUPFAM" id="SSF101941">
    <property type="entry name" value="NAC domain"/>
    <property type="match status" value="1"/>
</dbReference>